<keyword evidence="2" id="KW-0472">Membrane</keyword>
<evidence type="ECO:0000313" key="3">
    <source>
        <dbReference type="EMBL" id="MDN4120074.1"/>
    </source>
</evidence>
<proteinExistence type="predicted"/>
<keyword evidence="4" id="KW-1185">Reference proteome</keyword>
<feature type="compositionally biased region" description="Low complexity" evidence="1">
    <location>
        <begin position="95"/>
        <end position="109"/>
    </location>
</feature>
<reference evidence="3" key="1">
    <citation type="submission" date="2021-11" db="EMBL/GenBank/DDBJ databases">
        <title>Draft genome sequence of Alcaligenes endophyticus type strain CCUG 75668T.</title>
        <authorList>
            <person name="Salva-Serra F."/>
            <person name="Duran R.E."/>
            <person name="Seeger M."/>
            <person name="Moore E.R.B."/>
            <person name="Jaen-Luchoro D."/>
        </authorList>
    </citation>
    <scope>NUCLEOTIDE SEQUENCE</scope>
    <source>
        <strain evidence="3">CCUG 75668</strain>
    </source>
</reference>
<comment type="caution">
    <text evidence="3">The sequence shown here is derived from an EMBL/GenBank/DDBJ whole genome shotgun (WGS) entry which is preliminary data.</text>
</comment>
<feature type="transmembrane region" description="Helical" evidence="2">
    <location>
        <begin position="132"/>
        <end position="153"/>
    </location>
</feature>
<accession>A0ABT8EFM7</accession>
<feature type="region of interest" description="Disordered" evidence="1">
    <location>
        <begin position="88"/>
        <end position="117"/>
    </location>
</feature>
<evidence type="ECO:0000256" key="1">
    <source>
        <dbReference type="SAM" id="MobiDB-lite"/>
    </source>
</evidence>
<gene>
    <name evidence="3" type="primary">sctD</name>
    <name evidence="3" type="ORF">LMS43_02105</name>
</gene>
<keyword evidence="2" id="KW-0812">Transmembrane</keyword>
<dbReference type="InterPro" id="IPR012843">
    <property type="entry name" value="YscD"/>
</dbReference>
<sequence length="415" mass="45472">MSPTYELRILSGLHQGATAPISSVLRLGQSNDCDILLADPDLPPEPVVISCQEQGWRVGESELIAFNQVVQWGAISITVATPQQPWPVLPIPTTSSSLSESDSSGISASREQPDLAPTQSVTQTTFYGRYPVLIAAVLLLVLGGLFTVMGPWWGAPEPSAAPTAPALADPQQVKNLLDKVVGGEALQVAVLDDGSLAVQGWVGSSTERDALAQALTQIWPMPALQVYAWNEVLSELQQMTANLPVYQQFAIQQGQIQIQGIALDPAQRTELLAQIQARYPQITIQKEDYLLAEQVLDRVETDLHEAGLTEVLLRWQGSHLVLDADALDAQQHERLNQLLPQWEQRFWARVQLDQADQQPILPFIIRSVVSGPEPYVVLADGAKLLQGGTYQGYRLLAIEPKQLVFQAGRRLTIPR</sequence>
<name>A0ABT8EFM7_9BURK</name>
<dbReference type="NCBIfam" id="TIGR02500">
    <property type="entry name" value="type_III_yscD"/>
    <property type="match status" value="1"/>
</dbReference>
<protein>
    <submittedName>
        <fullName evidence="3">Type III secretion system inner membrane ring subunit SctD</fullName>
    </submittedName>
</protein>
<evidence type="ECO:0000313" key="4">
    <source>
        <dbReference type="Proteomes" id="UP001168613"/>
    </source>
</evidence>
<dbReference type="Gene3D" id="2.60.200.20">
    <property type="match status" value="1"/>
</dbReference>
<evidence type="ECO:0000256" key="2">
    <source>
        <dbReference type="SAM" id="Phobius"/>
    </source>
</evidence>
<dbReference type="RefSeq" id="WP_266122590.1">
    <property type="nucleotide sequence ID" value="NZ_JAJHNU010000001.1"/>
</dbReference>
<dbReference type="Proteomes" id="UP001168613">
    <property type="component" value="Unassembled WGS sequence"/>
</dbReference>
<dbReference type="EMBL" id="JAJHNU010000001">
    <property type="protein sequence ID" value="MDN4120074.1"/>
    <property type="molecule type" value="Genomic_DNA"/>
</dbReference>
<organism evidence="3 4">
    <name type="scientific">Alcaligenes endophyticus</name>
    <dbReference type="NCBI Taxonomy" id="1929088"/>
    <lineage>
        <taxon>Bacteria</taxon>
        <taxon>Pseudomonadati</taxon>
        <taxon>Pseudomonadota</taxon>
        <taxon>Betaproteobacteria</taxon>
        <taxon>Burkholderiales</taxon>
        <taxon>Alcaligenaceae</taxon>
        <taxon>Alcaligenes</taxon>
    </lineage>
</organism>
<keyword evidence="2" id="KW-1133">Transmembrane helix</keyword>